<evidence type="ECO:0000313" key="2">
    <source>
        <dbReference type="EMBL" id="GEM77762.1"/>
    </source>
</evidence>
<feature type="transmembrane region" description="Helical" evidence="1">
    <location>
        <begin position="13"/>
        <end position="40"/>
    </location>
</feature>
<protein>
    <submittedName>
        <fullName evidence="2">Uncharacterized protein</fullName>
    </submittedName>
</protein>
<proteinExistence type="predicted"/>
<evidence type="ECO:0000256" key="1">
    <source>
        <dbReference type="SAM" id="Phobius"/>
    </source>
</evidence>
<dbReference type="Proteomes" id="UP000321113">
    <property type="component" value="Unassembled WGS sequence"/>
</dbReference>
<reference evidence="2 3" key="1">
    <citation type="submission" date="2019-07" db="EMBL/GenBank/DDBJ databases">
        <title>Whole genome shotgun sequence of Vibrio superstes NBRC 103154.</title>
        <authorList>
            <person name="Hosoyama A."/>
            <person name="Uohara A."/>
            <person name="Ohji S."/>
            <person name="Ichikawa N."/>
        </authorList>
    </citation>
    <scope>NUCLEOTIDE SEQUENCE [LARGE SCALE GENOMIC DNA]</scope>
    <source>
        <strain evidence="2 3">NBRC 103154</strain>
    </source>
</reference>
<organism evidence="2 3">
    <name type="scientific">Vibrio superstes NBRC 103154</name>
    <dbReference type="NCBI Taxonomy" id="1219062"/>
    <lineage>
        <taxon>Bacteria</taxon>
        <taxon>Pseudomonadati</taxon>
        <taxon>Pseudomonadota</taxon>
        <taxon>Gammaproteobacteria</taxon>
        <taxon>Vibrionales</taxon>
        <taxon>Vibrionaceae</taxon>
        <taxon>Vibrio</taxon>
    </lineage>
</organism>
<accession>A0A511QML3</accession>
<evidence type="ECO:0000313" key="3">
    <source>
        <dbReference type="Proteomes" id="UP000321113"/>
    </source>
</evidence>
<keyword evidence="3" id="KW-1185">Reference proteome</keyword>
<dbReference type="EMBL" id="BJXK01000001">
    <property type="protein sequence ID" value="GEM77762.1"/>
    <property type="molecule type" value="Genomic_DNA"/>
</dbReference>
<comment type="caution">
    <text evidence="2">The sequence shown here is derived from an EMBL/GenBank/DDBJ whole genome shotgun (WGS) entry which is preliminary data.</text>
</comment>
<dbReference type="AlphaFoldDB" id="A0A511QML3"/>
<gene>
    <name evidence="2" type="ORF">VSU01S_00070</name>
</gene>
<name>A0A511QML3_9VIBR</name>
<keyword evidence="1" id="KW-1133">Transmembrane helix</keyword>
<sequence length="67" mass="7668">MQEHIIHGSVDSLLLPITVLSLLLSAGFLFTITLLVEVTLPKVRELFKNRAVKLFNLSFYNNRNNRV</sequence>
<keyword evidence="1" id="KW-0812">Transmembrane</keyword>
<keyword evidence="1" id="KW-0472">Membrane</keyword>